<dbReference type="EC" id="2.7.13.3" evidence="3"/>
<evidence type="ECO:0000313" key="19">
    <source>
        <dbReference type="Proteomes" id="UP001184614"/>
    </source>
</evidence>
<comment type="subcellular location">
    <subcellularLocation>
        <location evidence="2">Cell inner membrane</location>
        <topology evidence="2">Multi-pass membrane protein</topology>
    </subcellularLocation>
</comment>
<keyword evidence="8 15" id="KW-0812">Transmembrane</keyword>
<name>A0ABU1MCF0_9HYPH</name>
<dbReference type="EMBL" id="JAVDQT010000006">
    <property type="protein sequence ID" value="MDR6433724.1"/>
    <property type="molecule type" value="Genomic_DNA"/>
</dbReference>
<evidence type="ECO:0000256" key="12">
    <source>
        <dbReference type="ARBA" id="ARBA00022989"/>
    </source>
</evidence>
<dbReference type="PROSITE" id="PS50885">
    <property type="entry name" value="HAMP"/>
    <property type="match status" value="1"/>
</dbReference>
<proteinExistence type="predicted"/>
<feature type="transmembrane region" description="Helical" evidence="15">
    <location>
        <begin position="99"/>
        <end position="119"/>
    </location>
</feature>
<sequence>MFDPIARQIVVAAALAEEDADKARSLGVRIETAPDIQDVDERATDFIAKSLRSSGRNWEIIVSHTENPRSDAVSVYVQPGKWLITQIPRMGPPPGRNSILAMWVVTIILGSGLLALWAANKATKSLRLLEDAVSHIGPDGTLNHVPETGSAEIRATARALNNLSLRLKNAMESRMRLVAAAGHDLRTPMTRMRLRAEFVADAQERAKWLSDLEELDLIADSAIRLVREEVGGAEETQPLRVNELIGGLVSELSTLGYSVELSKRDYDKQTTVVANPIALTRALRNLIINAATHGEHAKVSWCTDGKNVVVQIEDDGPGIPEEMIEHIFEPFFRVDAGRRKKHPGAGLGMAIAKEIIERLGGTITVENKTPKGFMQRVMIKAARK</sequence>
<evidence type="ECO:0000256" key="6">
    <source>
        <dbReference type="ARBA" id="ARBA00022553"/>
    </source>
</evidence>
<dbReference type="CDD" id="cd00082">
    <property type="entry name" value="HisKA"/>
    <property type="match status" value="1"/>
</dbReference>
<keyword evidence="14 15" id="KW-0472">Membrane</keyword>
<evidence type="ECO:0000256" key="5">
    <source>
        <dbReference type="ARBA" id="ARBA00022519"/>
    </source>
</evidence>
<dbReference type="Proteomes" id="UP001184614">
    <property type="component" value="Unassembled WGS sequence"/>
</dbReference>
<evidence type="ECO:0000313" key="18">
    <source>
        <dbReference type="EMBL" id="MDR6433724.1"/>
    </source>
</evidence>
<dbReference type="RefSeq" id="WP_310014741.1">
    <property type="nucleotide sequence ID" value="NZ_JAVDQT010000006.1"/>
</dbReference>
<evidence type="ECO:0000256" key="11">
    <source>
        <dbReference type="ARBA" id="ARBA00022840"/>
    </source>
</evidence>
<dbReference type="CDD" id="cd00075">
    <property type="entry name" value="HATPase"/>
    <property type="match status" value="1"/>
</dbReference>
<reference evidence="18 19" key="1">
    <citation type="submission" date="2023-07" db="EMBL/GenBank/DDBJ databases">
        <title>Sorghum-associated microbial communities from plants grown in Nebraska, USA.</title>
        <authorList>
            <person name="Schachtman D."/>
        </authorList>
    </citation>
    <scope>NUCLEOTIDE SEQUENCE [LARGE SCALE GENOMIC DNA]</scope>
    <source>
        <strain evidence="18 19">DS1730</strain>
    </source>
</reference>
<dbReference type="InterPro" id="IPR004358">
    <property type="entry name" value="Sig_transdc_His_kin-like_C"/>
</dbReference>
<dbReference type="InterPro" id="IPR003660">
    <property type="entry name" value="HAMP_dom"/>
</dbReference>
<keyword evidence="7" id="KW-0808">Transferase</keyword>
<comment type="caution">
    <text evidence="18">The sequence shown here is derived from an EMBL/GenBank/DDBJ whole genome shotgun (WGS) entry which is preliminary data.</text>
</comment>
<keyword evidence="11" id="KW-0067">ATP-binding</keyword>
<evidence type="ECO:0000259" key="16">
    <source>
        <dbReference type="PROSITE" id="PS50109"/>
    </source>
</evidence>
<protein>
    <recommendedName>
        <fullName evidence="3">histidine kinase</fullName>
        <ecNumber evidence="3">2.7.13.3</ecNumber>
    </recommendedName>
</protein>
<evidence type="ECO:0000256" key="10">
    <source>
        <dbReference type="ARBA" id="ARBA00022777"/>
    </source>
</evidence>
<dbReference type="PROSITE" id="PS50109">
    <property type="entry name" value="HIS_KIN"/>
    <property type="match status" value="1"/>
</dbReference>
<organism evidence="18 19">
    <name type="scientific">Brucella pseudogrignonensis</name>
    <dbReference type="NCBI Taxonomy" id="419475"/>
    <lineage>
        <taxon>Bacteria</taxon>
        <taxon>Pseudomonadati</taxon>
        <taxon>Pseudomonadota</taxon>
        <taxon>Alphaproteobacteria</taxon>
        <taxon>Hyphomicrobiales</taxon>
        <taxon>Brucellaceae</taxon>
        <taxon>Brucella/Ochrobactrum group</taxon>
        <taxon>Brucella</taxon>
    </lineage>
</organism>
<dbReference type="PANTHER" id="PTHR44936">
    <property type="entry name" value="SENSOR PROTEIN CREC"/>
    <property type="match status" value="1"/>
</dbReference>
<feature type="domain" description="HAMP" evidence="17">
    <location>
        <begin position="120"/>
        <end position="172"/>
    </location>
</feature>
<evidence type="ECO:0000256" key="14">
    <source>
        <dbReference type="ARBA" id="ARBA00023136"/>
    </source>
</evidence>
<dbReference type="InterPro" id="IPR003661">
    <property type="entry name" value="HisK_dim/P_dom"/>
</dbReference>
<keyword evidence="5" id="KW-0997">Cell inner membrane</keyword>
<feature type="domain" description="Histidine kinase" evidence="16">
    <location>
        <begin position="180"/>
        <end position="383"/>
    </location>
</feature>
<dbReference type="InterPro" id="IPR003594">
    <property type="entry name" value="HATPase_dom"/>
</dbReference>
<dbReference type="InterPro" id="IPR036097">
    <property type="entry name" value="HisK_dim/P_sf"/>
</dbReference>
<dbReference type="GO" id="GO:0016301">
    <property type="term" value="F:kinase activity"/>
    <property type="evidence" value="ECO:0007669"/>
    <property type="project" value="UniProtKB-KW"/>
</dbReference>
<accession>A0ABU1MCF0</accession>
<dbReference type="InterPro" id="IPR036890">
    <property type="entry name" value="HATPase_C_sf"/>
</dbReference>
<dbReference type="PANTHER" id="PTHR44936:SF5">
    <property type="entry name" value="SENSOR HISTIDINE KINASE ENVZ"/>
    <property type="match status" value="1"/>
</dbReference>
<evidence type="ECO:0000256" key="7">
    <source>
        <dbReference type="ARBA" id="ARBA00022679"/>
    </source>
</evidence>
<gene>
    <name evidence="18" type="ORF">J2782_003470</name>
</gene>
<evidence type="ECO:0000256" key="2">
    <source>
        <dbReference type="ARBA" id="ARBA00004429"/>
    </source>
</evidence>
<keyword evidence="6" id="KW-0597">Phosphoprotein</keyword>
<dbReference type="Gene3D" id="3.30.565.10">
    <property type="entry name" value="Histidine kinase-like ATPase, C-terminal domain"/>
    <property type="match status" value="1"/>
</dbReference>
<keyword evidence="12 15" id="KW-1133">Transmembrane helix</keyword>
<dbReference type="InterPro" id="IPR005467">
    <property type="entry name" value="His_kinase_dom"/>
</dbReference>
<dbReference type="Pfam" id="PF02518">
    <property type="entry name" value="HATPase_c"/>
    <property type="match status" value="1"/>
</dbReference>
<dbReference type="SUPFAM" id="SSF55874">
    <property type="entry name" value="ATPase domain of HSP90 chaperone/DNA topoisomerase II/histidine kinase"/>
    <property type="match status" value="1"/>
</dbReference>
<evidence type="ECO:0000259" key="17">
    <source>
        <dbReference type="PROSITE" id="PS50885"/>
    </source>
</evidence>
<comment type="catalytic activity">
    <reaction evidence="1">
        <text>ATP + protein L-histidine = ADP + protein N-phospho-L-histidine.</text>
        <dbReference type="EC" id="2.7.13.3"/>
    </reaction>
</comment>
<evidence type="ECO:0000256" key="1">
    <source>
        <dbReference type="ARBA" id="ARBA00000085"/>
    </source>
</evidence>
<dbReference type="SMART" id="SM00387">
    <property type="entry name" value="HATPase_c"/>
    <property type="match status" value="1"/>
</dbReference>
<dbReference type="Pfam" id="PF00672">
    <property type="entry name" value="HAMP"/>
    <property type="match status" value="1"/>
</dbReference>
<evidence type="ECO:0000256" key="13">
    <source>
        <dbReference type="ARBA" id="ARBA00023012"/>
    </source>
</evidence>
<keyword evidence="13" id="KW-0902">Two-component regulatory system</keyword>
<evidence type="ECO:0000256" key="8">
    <source>
        <dbReference type="ARBA" id="ARBA00022692"/>
    </source>
</evidence>
<evidence type="ECO:0000256" key="3">
    <source>
        <dbReference type="ARBA" id="ARBA00012438"/>
    </source>
</evidence>
<dbReference type="SUPFAM" id="SSF47384">
    <property type="entry name" value="Homodimeric domain of signal transducing histidine kinase"/>
    <property type="match status" value="1"/>
</dbReference>
<evidence type="ECO:0000256" key="4">
    <source>
        <dbReference type="ARBA" id="ARBA00022475"/>
    </source>
</evidence>
<evidence type="ECO:0000256" key="15">
    <source>
        <dbReference type="SAM" id="Phobius"/>
    </source>
</evidence>
<keyword evidence="9" id="KW-0547">Nucleotide-binding</keyword>
<dbReference type="InterPro" id="IPR050980">
    <property type="entry name" value="2C_sensor_his_kinase"/>
</dbReference>
<dbReference type="Gene3D" id="1.10.287.130">
    <property type="match status" value="1"/>
</dbReference>
<keyword evidence="4" id="KW-1003">Cell membrane</keyword>
<keyword evidence="10 18" id="KW-0418">Kinase</keyword>
<dbReference type="PRINTS" id="PR00344">
    <property type="entry name" value="BCTRLSENSOR"/>
</dbReference>
<keyword evidence="19" id="KW-1185">Reference proteome</keyword>
<evidence type="ECO:0000256" key="9">
    <source>
        <dbReference type="ARBA" id="ARBA00022741"/>
    </source>
</evidence>